<dbReference type="AlphaFoldDB" id="A0A8T2VD09"/>
<dbReference type="EMBL" id="CM035407">
    <property type="protein sequence ID" value="KAH7445242.1"/>
    <property type="molecule type" value="Genomic_DNA"/>
</dbReference>
<comment type="caution">
    <text evidence="1">The sequence shown here is derived from an EMBL/GenBank/DDBJ whole genome shotgun (WGS) entry which is preliminary data.</text>
</comment>
<keyword evidence="2" id="KW-1185">Reference proteome</keyword>
<gene>
    <name evidence="1" type="ORF">KP509_02G114200</name>
</gene>
<proteinExistence type="predicted"/>
<organism evidence="1 2">
    <name type="scientific">Ceratopteris richardii</name>
    <name type="common">Triangle waterfern</name>
    <dbReference type="NCBI Taxonomy" id="49495"/>
    <lineage>
        <taxon>Eukaryota</taxon>
        <taxon>Viridiplantae</taxon>
        <taxon>Streptophyta</taxon>
        <taxon>Embryophyta</taxon>
        <taxon>Tracheophyta</taxon>
        <taxon>Polypodiopsida</taxon>
        <taxon>Polypodiidae</taxon>
        <taxon>Polypodiales</taxon>
        <taxon>Pteridineae</taxon>
        <taxon>Pteridaceae</taxon>
        <taxon>Parkerioideae</taxon>
        <taxon>Ceratopteris</taxon>
    </lineage>
</organism>
<accession>A0A8T2VD09</accession>
<evidence type="ECO:0000313" key="1">
    <source>
        <dbReference type="EMBL" id="KAH7445242.1"/>
    </source>
</evidence>
<reference evidence="1" key="1">
    <citation type="submission" date="2021-08" db="EMBL/GenBank/DDBJ databases">
        <title>WGS assembly of Ceratopteris richardii.</title>
        <authorList>
            <person name="Marchant D.B."/>
            <person name="Chen G."/>
            <person name="Jenkins J."/>
            <person name="Shu S."/>
            <person name="Leebens-Mack J."/>
            <person name="Grimwood J."/>
            <person name="Schmutz J."/>
            <person name="Soltis P."/>
            <person name="Soltis D."/>
            <person name="Chen Z.-H."/>
        </authorList>
    </citation>
    <scope>NUCLEOTIDE SEQUENCE</scope>
    <source>
        <strain evidence="1">Whitten #5841</strain>
        <tissue evidence="1">Leaf</tissue>
    </source>
</reference>
<dbReference type="Proteomes" id="UP000825935">
    <property type="component" value="Chromosome 2"/>
</dbReference>
<protein>
    <submittedName>
        <fullName evidence="1">Uncharacterized protein</fullName>
    </submittedName>
</protein>
<evidence type="ECO:0000313" key="2">
    <source>
        <dbReference type="Proteomes" id="UP000825935"/>
    </source>
</evidence>
<name>A0A8T2VD09_CERRI</name>
<dbReference type="OrthoDB" id="1936119at2759"/>
<sequence length="131" mass="14337">MSRGVKEGHKATEMPRSTLTFFVFLSKHVDYSTVFSVLEALVGTRTTTSLSMLCEKHSTKFLSTDSLFNVSEPVLSLQRTSMPTSSSMAIVCLVIAPCCERTIGIAIGIPAIRSTKRLLIPSPVLYVVYCT</sequence>